<reference evidence="1 2" key="1">
    <citation type="submission" date="2022-06" db="EMBL/GenBank/DDBJ databases">
        <title>Genomic Encyclopedia of Archaeal and Bacterial Type Strains, Phase II (KMG-II): from individual species to whole genera.</title>
        <authorList>
            <person name="Goeker M."/>
        </authorList>
    </citation>
    <scope>NUCLEOTIDE SEQUENCE [LARGE SCALE GENOMIC DNA]</scope>
    <source>
        <strain evidence="1 2">DSM 44255</strain>
    </source>
</reference>
<evidence type="ECO:0000313" key="2">
    <source>
        <dbReference type="Proteomes" id="UP001205185"/>
    </source>
</evidence>
<sequence>MEAHRLMPRFMVLPAVGVATACFGAVGLVGREVSGPVPTIDLLGFEAADRVFAAAPGVARPLLFAPTRSRWSV</sequence>
<dbReference type="RefSeq" id="WP_253884616.1">
    <property type="nucleotide sequence ID" value="NZ_BAAAVB010000002.1"/>
</dbReference>
<dbReference type="PROSITE" id="PS51257">
    <property type="entry name" value="PROKAR_LIPOPROTEIN"/>
    <property type="match status" value="1"/>
</dbReference>
<accession>A0ABT1I516</accession>
<dbReference type="Proteomes" id="UP001205185">
    <property type="component" value="Unassembled WGS sequence"/>
</dbReference>
<keyword evidence="2" id="KW-1185">Reference proteome</keyword>
<dbReference type="EMBL" id="JAMTCO010000001">
    <property type="protein sequence ID" value="MCP2267695.1"/>
    <property type="molecule type" value="Genomic_DNA"/>
</dbReference>
<comment type="caution">
    <text evidence="1">The sequence shown here is derived from an EMBL/GenBank/DDBJ whole genome shotgun (WGS) entry which is preliminary data.</text>
</comment>
<organism evidence="1 2">
    <name type="scientific">Actinokineospora diospyrosa</name>
    <dbReference type="NCBI Taxonomy" id="103728"/>
    <lineage>
        <taxon>Bacteria</taxon>
        <taxon>Bacillati</taxon>
        <taxon>Actinomycetota</taxon>
        <taxon>Actinomycetes</taxon>
        <taxon>Pseudonocardiales</taxon>
        <taxon>Pseudonocardiaceae</taxon>
        <taxon>Actinokineospora</taxon>
    </lineage>
</organism>
<gene>
    <name evidence="1" type="ORF">LV75_000177</name>
</gene>
<proteinExistence type="predicted"/>
<evidence type="ECO:0000313" key="1">
    <source>
        <dbReference type="EMBL" id="MCP2267695.1"/>
    </source>
</evidence>
<protein>
    <recommendedName>
        <fullName evidence="3">FecCD transport family protein</fullName>
    </recommendedName>
</protein>
<name>A0ABT1I516_9PSEU</name>
<evidence type="ECO:0008006" key="3">
    <source>
        <dbReference type="Google" id="ProtNLM"/>
    </source>
</evidence>